<dbReference type="EMBL" id="WWDJ01000047">
    <property type="protein sequence ID" value="NEX55410.1"/>
    <property type="molecule type" value="Genomic_DNA"/>
</dbReference>
<evidence type="ECO:0000256" key="1">
    <source>
        <dbReference type="SAM" id="MobiDB-lite"/>
    </source>
</evidence>
<sequence length="494" mass="55773">MDVKTAIKLYKMADLDSEPKKAHRRYREALKYYLNKNDITNKTDGESKANATKDDELLRKSDSRVSNNFHQLLVDQKASYVGSVKPKFDLGNDDLNKIIDTDLGDKFARTVQRLVIDSSNGGDAWLHVWLDETEGNKFKYTIVSPEDITPIYDNSIERKIIAIKREYISLDDETGKNYHFVEFWTAEEAAFFKFEESYLEMLPNDCIISFDKTALIDEEAANVLKHKFEGVPFIRFPNNLMHTNDLDKYKGLIDVYDKVYNGFVNDIEDVQQVILVLTNYGGADLREFMSDLRQSKAIKIDSDSGGDKSGVDKLTIDIPVEARNSLLEKTLDAIFLQGQGVNPTKLELGNNSGVALKMLYGLLELKASALESEYRVAFNQLIHYILQAHNKDKDDLEITQTWERASVQNWQEKADMVAKLSDVTSKQNIAKNNPLVEDWEKELKLLEEQGQDSYGTDPNVLAEEVSTGQAGAAGQGGDLREGVQPKAKADPKGN</sequence>
<proteinExistence type="predicted"/>
<dbReference type="AlphaFoldDB" id="A0A6B3S3K9"/>
<feature type="compositionally biased region" description="Basic and acidic residues" evidence="1">
    <location>
        <begin position="478"/>
        <end position="494"/>
    </location>
</feature>
<name>A0A6B3S3K9_9LACT</name>
<dbReference type="Proteomes" id="UP000477402">
    <property type="component" value="Unassembled WGS sequence"/>
</dbReference>
<evidence type="ECO:0000313" key="3">
    <source>
        <dbReference type="Proteomes" id="UP000477402"/>
    </source>
</evidence>
<feature type="region of interest" description="Disordered" evidence="1">
    <location>
        <begin position="447"/>
        <end position="494"/>
    </location>
</feature>
<gene>
    <name evidence="2" type="ORF">GTP08_06855</name>
</gene>
<dbReference type="Pfam" id="PF05133">
    <property type="entry name" value="SPP1_portal"/>
    <property type="match status" value="1"/>
</dbReference>
<dbReference type="InterPro" id="IPR021145">
    <property type="entry name" value="Portal_protein_SPP1_Gp6-like"/>
</dbReference>
<reference evidence="2 3" key="1">
    <citation type="submission" date="2019-12" db="EMBL/GenBank/DDBJ databases">
        <title>Draft Genome Sequences of L. lactis strains MS22333, MS22334, MS22336, and MS22337, Isolated from Spontaneous Fermented Camel Milk in Ethiopia.</title>
        <authorList>
            <person name="Bragason E."/>
            <person name="Hansen E.B."/>
            <person name="Guya M.E."/>
            <person name="Berhe T."/>
        </authorList>
    </citation>
    <scope>NUCLEOTIDE SEQUENCE [LARGE SCALE GENOMIC DNA]</scope>
    <source>
        <strain evidence="2 3">MS22336</strain>
    </source>
</reference>
<dbReference type="RefSeq" id="WP_163646685.1">
    <property type="nucleotide sequence ID" value="NZ_RIGD01000048.1"/>
</dbReference>
<accession>A0A6B3S3K9</accession>
<evidence type="ECO:0000313" key="2">
    <source>
        <dbReference type="EMBL" id="NEX55410.1"/>
    </source>
</evidence>
<comment type="caution">
    <text evidence="2">The sequence shown here is derived from an EMBL/GenBank/DDBJ whole genome shotgun (WGS) entry which is preliminary data.</text>
</comment>
<organism evidence="2 3">
    <name type="scientific">Lactococcus lactis</name>
    <dbReference type="NCBI Taxonomy" id="1358"/>
    <lineage>
        <taxon>Bacteria</taxon>
        <taxon>Bacillati</taxon>
        <taxon>Bacillota</taxon>
        <taxon>Bacilli</taxon>
        <taxon>Lactobacillales</taxon>
        <taxon>Streptococcaceae</taxon>
        <taxon>Lactococcus</taxon>
    </lineage>
</organism>
<protein>
    <submittedName>
        <fullName evidence="2">Phage portal protein</fullName>
    </submittedName>
</protein>